<evidence type="ECO:0000313" key="1">
    <source>
        <dbReference type="EMBL" id="KFM71556.1"/>
    </source>
</evidence>
<feature type="non-terminal residue" evidence="1">
    <location>
        <position position="70"/>
    </location>
</feature>
<dbReference type="GO" id="GO:0003676">
    <property type="term" value="F:nucleic acid binding"/>
    <property type="evidence" value="ECO:0007669"/>
    <property type="project" value="InterPro"/>
</dbReference>
<reference evidence="1 2" key="1">
    <citation type="submission" date="2013-11" db="EMBL/GenBank/DDBJ databases">
        <title>Genome sequencing of Stegodyphus mimosarum.</title>
        <authorList>
            <person name="Bechsgaard J."/>
        </authorList>
    </citation>
    <scope>NUCLEOTIDE SEQUENCE [LARGE SCALE GENOMIC DNA]</scope>
</reference>
<keyword evidence="2" id="KW-1185">Reference proteome</keyword>
<evidence type="ECO:0000313" key="2">
    <source>
        <dbReference type="Proteomes" id="UP000054359"/>
    </source>
</evidence>
<dbReference type="AlphaFoldDB" id="A0A087U2G7"/>
<sequence length="70" mass="7847">MPAGITINADCYCKTLKNFRHVIQKRGMFAKEVRFHQDNARPKIAHVITNLINNGILDGILSHTLSTAQT</sequence>
<proteinExistence type="predicted"/>
<name>A0A087U2G7_STEMI</name>
<accession>A0A087U2G7</accession>
<dbReference type="Gene3D" id="3.30.420.10">
    <property type="entry name" value="Ribonuclease H-like superfamily/Ribonuclease H"/>
    <property type="match status" value="1"/>
</dbReference>
<gene>
    <name evidence="1" type="ORF">X975_19735</name>
</gene>
<dbReference type="Proteomes" id="UP000054359">
    <property type="component" value="Unassembled WGS sequence"/>
</dbReference>
<protein>
    <submittedName>
        <fullName evidence="1">Uncharacterized protein</fullName>
    </submittedName>
</protein>
<dbReference type="InterPro" id="IPR036397">
    <property type="entry name" value="RNaseH_sf"/>
</dbReference>
<organism evidence="1 2">
    <name type="scientific">Stegodyphus mimosarum</name>
    <name type="common">African social velvet spider</name>
    <dbReference type="NCBI Taxonomy" id="407821"/>
    <lineage>
        <taxon>Eukaryota</taxon>
        <taxon>Metazoa</taxon>
        <taxon>Ecdysozoa</taxon>
        <taxon>Arthropoda</taxon>
        <taxon>Chelicerata</taxon>
        <taxon>Arachnida</taxon>
        <taxon>Araneae</taxon>
        <taxon>Araneomorphae</taxon>
        <taxon>Entelegynae</taxon>
        <taxon>Eresoidea</taxon>
        <taxon>Eresidae</taxon>
        <taxon>Stegodyphus</taxon>
    </lineage>
</organism>
<dbReference type="EMBL" id="KK117840">
    <property type="protein sequence ID" value="KFM71556.1"/>
    <property type="molecule type" value="Genomic_DNA"/>
</dbReference>